<dbReference type="InterPro" id="IPR006439">
    <property type="entry name" value="HAD-SF_hydro_IA"/>
</dbReference>
<organism evidence="1 2">
    <name type="scientific">Aquella oligotrophica</name>
    <dbReference type="NCBI Taxonomy" id="2067065"/>
    <lineage>
        <taxon>Bacteria</taxon>
        <taxon>Pseudomonadati</taxon>
        <taxon>Pseudomonadota</taxon>
        <taxon>Betaproteobacteria</taxon>
        <taxon>Neisseriales</taxon>
        <taxon>Neisseriaceae</taxon>
        <taxon>Aquella</taxon>
    </lineage>
</organism>
<dbReference type="PANTHER" id="PTHR43434:SF24">
    <property type="entry name" value="HYDROLASE-RELATED"/>
    <property type="match status" value="1"/>
</dbReference>
<protein>
    <recommendedName>
        <fullName evidence="3">Phosphoglycolate phosphatase</fullName>
    </recommendedName>
</protein>
<dbReference type="NCBIfam" id="TIGR01549">
    <property type="entry name" value="HAD-SF-IA-v1"/>
    <property type="match status" value="1"/>
</dbReference>
<evidence type="ECO:0000313" key="1">
    <source>
        <dbReference type="EMBL" id="AUR52484.1"/>
    </source>
</evidence>
<dbReference type="PANTHER" id="PTHR43434">
    <property type="entry name" value="PHOSPHOGLYCOLATE PHOSPHATASE"/>
    <property type="match status" value="1"/>
</dbReference>
<keyword evidence="2" id="KW-1185">Reference proteome</keyword>
<dbReference type="EMBL" id="CP024847">
    <property type="protein sequence ID" value="AUR52484.1"/>
    <property type="molecule type" value="Genomic_DNA"/>
</dbReference>
<dbReference type="InterPro" id="IPR041492">
    <property type="entry name" value="HAD_2"/>
</dbReference>
<accession>A0A2I7N7Q0</accession>
<evidence type="ECO:0008006" key="3">
    <source>
        <dbReference type="Google" id="ProtNLM"/>
    </source>
</evidence>
<dbReference type="OrthoDB" id="9782449at2"/>
<dbReference type="SUPFAM" id="SSF56784">
    <property type="entry name" value="HAD-like"/>
    <property type="match status" value="1"/>
</dbReference>
<sequence>MKSVLLEQYDLFIFDWDGTLMDTSQIVISDALGDLLFPDVAEMLQLLSASNKLLAVATGRSRATLDKILTSSGLEDYFIITKTADECFSKPHPQMIDEILDFCGISKTKAVMIGDTKQDILMAHNAVIDAIAISNTQNDWSALLPSNPKYLFNNISELYSLLKNEKT</sequence>
<dbReference type="Gene3D" id="3.40.50.1000">
    <property type="entry name" value="HAD superfamily/HAD-like"/>
    <property type="match status" value="1"/>
</dbReference>
<dbReference type="GO" id="GO:0008967">
    <property type="term" value="F:phosphoglycolate phosphatase activity"/>
    <property type="evidence" value="ECO:0007669"/>
    <property type="project" value="TreeGrafter"/>
</dbReference>
<gene>
    <name evidence="1" type="ORF">CUN60_09295</name>
</gene>
<dbReference type="AlphaFoldDB" id="A0A2I7N7Q0"/>
<dbReference type="KEGG" id="nba:CUN60_09295"/>
<proteinExistence type="predicted"/>
<name>A0A2I7N7Q0_9NEIS</name>
<dbReference type="GO" id="GO:0006281">
    <property type="term" value="P:DNA repair"/>
    <property type="evidence" value="ECO:0007669"/>
    <property type="project" value="TreeGrafter"/>
</dbReference>
<reference evidence="2" key="1">
    <citation type="submission" date="2017-11" db="EMBL/GenBank/DDBJ databases">
        <authorList>
            <person name="Chan K.G."/>
            <person name="Lee L.S."/>
        </authorList>
    </citation>
    <scope>NUCLEOTIDE SEQUENCE [LARGE SCALE GENOMIC DNA]</scope>
    <source>
        <strain evidence="2">DSM 100970</strain>
    </source>
</reference>
<dbReference type="NCBIfam" id="TIGR01662">
    <property type="entry name" value="HAD-SF-IIIA"/>
    <property type="match status" value="1"/>
</dbReference>
<dbReference type="InterPro" id="IPR006549">
    <property type="entry name" value="HAD-SF_hydro_IIIA"/>
</dbReference>
<dbReference type="InterPro" id="IPR050155">
    <property type="entry name" value="HAD-like_hydrolase_sf"/>
</dbReference>
<dbReference type="GO" id="GO:0005829">
    <property type="term" value="C:cytosol"/>
    <property type="evidence" value="ECO:0007669"/>
    <property type="project" value="TreeGrafter"/>
</dbReference>
<dbReference type="RefSeq" id="WP_102951775.1">
    <property type="nucleotide sequence ID" value="NZ_CP024847.1"/>
</dbReference>
<evidence type="ECO:0000313" key="2">
    <source>
        <dbReference type="Proteomes" id="UP000236655"/>
    </source>
</evidence>
<dbReference type="Pfam" id="PF13419">
    <property type="entry name" value="HAD_2"/>
    <property type="match status" value="1"/>
</dbReference>
<dbReference type="InterPro" id="IPR023214">
    <property type="entry name" value="HAD_sf"/>
</dbReference>
<dbReference type="InterPro" id="IPR036412">
    <property type="entry name" value="HAD-like_sf"/>
</dbReference>
<dbReference type="Proteomes" id="UP000236655">
    <property type="component" value="Chromosome"/>
</dbReference>